<dbReference type="PANTHER" id="PTHR34154">
    <property type="entry name" value="ALKALI-SENSITIVE LINKAGE PROTEIN 1"/>
    <property type="match status" value="1"/>
</dbReference>
<accession>W8F5D1</accession>
<dbReference type="GO" id="GO:0071966">
    <property type="term" value="P:fungal-type cell wall polysaccharide metabolic process"/>
    <property type="evidence" value="ECO:0007669"/>
    <property type="project" value="TreeGrafter"/>
</dbReference>
<evidence type="ECO:0000259" key="1">
    <source>
        <dbReference type="PROSITE" id="PS50022"/>
    </source>
</evidence>
<dbReference type="HOGENOM" id="CLU_040908_8_0_10"/>
<evidence type="ECO:0000313" key="3">
    <source>
        <dbReference type="Proteomes" id="UP000019423"/>
    </source>
</evidence>
<dbReference type="InterPro" id="IPR000421">
    <property type="entry name" value="FA58C"/>
</dbReference>
<organism evidence="2 3">
    <name type="scientific">Hymenobacter swuensis DY53</name>
    <dbReference type="NCBI Taxonomy" id="1227739"/>
    <lineage>
        <taxon>Bacteria</taxon>
        <taxon>Pseudomonadati</taxon>
        <taxon>Bacteroidota</taxon>
        <taxon>Cytophagia</taxon>
        <taxon>Cytophagales</taxon>
        <taxon>Hymenobacteraceae</taxon>
        <taxon>Hymenobacter</taxon>
    </lineage>
</organism>
<dbReference type="eggNOG" id="COG3291">
    <property type="taxonomic scope" value="Bacteria"/>
</dbReference>
<proteinExistence type="predicted"/>
<dbReference type="RefSeq" id="WP_071883082.1">
    <property type="nucleotide sequence ID" value="NZ_CP007145.1"/>
</dbReference>
<evidence type="ECO:0000313" key="2">
    <source>
        <dbReference type="EMBL" id="AHJ96925.1"/>
    </source>
</evidence>
<dbReference type="InterPro" id="IPR008979">
    <property type="entry name" value="Galactose-bd-like_sf"/>
</dbReference>
<name>W8F5D1_9BACT</name>
<dbReference type="InterPro" id="IPR026444">
    <property type="entry name" value="Secre_tail"/>
</dbReference>
<dbReference type="Gene3D" id="2.60.120.260">
    <property type="entry name" value="Galactose-binding domain-like"/>
    <property type="match status" value="1"/>
</dbReference>
<dbReference type="Pfam" id="PF00754">
    <property type="entry name" value="F5_F8_type_C"/>
    <property type="match status" value="1"/>
</dbReference>
<gene>
    <name evidence="2" type="ORF">Hsw_1330</name>
</gene>
<dbReference type="Pfam" id="PF18962">
    <property type="entry name" value="Por_Secre_tail"/>
    <property type="match status" value="1"/>
</dbReference>
<dbReference type="InterPro" id="IPR053183">
    <property type="entry name" value="ASL1"/>
</dbReference>
<dbReference type="AlphaFoldDB" id="W8F5D1"/>
<keyword evidence="3" id="KW-1185">Reference proteome</keyword>
<dbReference type="PANTHER" id="PTHR34154:SF3">
    <property type="entry name" value="ALKALI-SENSITIVE LINKAGE PROTEIN 1"/>
    <property type="match status" value="1"/>
</dbReference>
<dbReference type="SUPFAM" id="SSF49785">
    <property type="entry name" value="Galactose-binding domain-like"/>
    <property type="match status" value="1"/>
</dbReference>
<dbReference type="SUPFAM" id="SSF51445">
    <property type="entry name" value="(Trans)glycosidases"/>
    <property type="match status" value="1"/>
</dbReference>
<protein>
    <recommendedName>
        <fullName evidence="1">F5/8 type C domain-containing protein</fullName>
    </recommendedName>
</protein>
<dbReference type="InterPro" id="IPR017853">
    <property type="entry name" value="GH"/>
</dbReference>
<dbReference type="eggNOG" id="COG3525">
    <property type="taxonomic scope" value="Bacteria"/>
</dbReference>
<dbReference type="Gene3D" id="3.20.20.80">
    <property type="entry name" value="Glycosidases"/>
    <property type="match status" value="1"/>
</dbReference>
<dbReference type="InterPro" id="IPR024655">
    <property type="entry name" value="Asl1_glyco_hydro_catalytic"/>
</dbReference>
<feature type="domain" description="F5/8 type C" evidence="1">
    <location>
        <begin position="285"/>
        <end position="421"/>
    </location>
</feature>
<dbReference type="STRING" id="1227739.Hsw_1330"/>
<dbReference type="NCBIfam" id="TIGR04183">
    <property type="entry name" value="Por_Secre_tail"/>
    <property type="match status" value="1"/>
</dbReference>
<sequence length="511" mass="56021">MKPNSGFQRGSRQLVGGMLLVLLIGAGPAAAQTKSPKRGLAYGYHSAADMQVLAPGISWWYNWASQPDAGVAGVYPGLGVEYVPMQWGRNLGSGTVTANQLAATIPNSSRYLLGFNEPNFLSQANLTPSQAAALWPVLEEVARRKNLALVSPAVNYCGSCVSENGVTYYSPTQYLDAFFAACPSCRVDYIAVHTYVCEERWLREKIAELKRYNKPIWLTEFACGDLPASQITLPAQQKYLLDAVNYLEKEPAIFRYAWFSGRNNEIPNINLLGNSGQLTALGQQYVSLPAGWEPGRIRPVSITASSQESTSTNAANATDENINTRWGSTFADPQYLTLDFGSLQQISRVQFSWEAAYAKDYQLQTSPDGLTWTTIQTVLNGDGGVDNLTGLNARGRYLRLYGTRRATAYGYSLWEIEVFGGSVNAPLATRGRQNAEALHLYPNPADTELHLVLPGNTRLRRLTVTDALGRLVLTSTAPGDALNIAALPAGLYVLRATTTDHRQLTQRFMKR</sequence>
<dbReference type="PATRIC" id="fig|1227739.3.peg.1568"/>
<dbReference type="EMBL" id="CP007145">
    <property type="protein sequence ID" value="AHJ96925.1"/>
    <property type="molecule type" value="Genomic_DNA"/>
</dbReference>
<dbReference type="PROSITE" id="PS50022">
    <property type="entry name" value="FA58C_3"/>
    <property type="match status" value="1"/>
</dbReference>
<dbReference type="KEGG" id="hsw:Hsw_1330"/>
<dbReference type="Proteomes" id="UP000019423">
    <property type="component" value="Chromosome"/>
</dbReference>
<reference evidence="2 3" key="1">
    <citation type="submission" date="2014-01" db="EMBL/GenBank/DDBJ databases">
        <title>Complete genome sequence of ionizing-radiation resistance bacterium Hymenobacter swuensis DY53.</title>
        <authorList>
            <person name="Jung J.-H."/>
            <person name="Jeong S.-W."/>
            <person name="Joe M.-H."/>
            <person name="Cho y.-j."/>
            <person name="Kim M.-K."/>
            <person name="Lim S.-Y."/>
        </authorList>
    </citation>
    <scope>NUCLEOTIDE SEQUENCE [LARGE SCALE GENOMIC DNA]</scope>
    <source>
        <strain evidence="2 3">DY53</strain>
    </source>
</reference>
<dbReference type="Pfam" id="PF11790">
    <property type="entry name" value="Glyco_hydro_cc"/>
    <property type="match status" value="1"/>
</dbReference>